<dbReference type="Pfam" id="PF00082">
    <property type="entry name" value="Peptidase_S8"/>
    <property type="match status" value="1"/>
</dbReference>
<name>A0A3D9EPF8_ECTOL</name>
<dbReference type="InterPro" id="IPR036852">
    <property type="entry name" value="Peptidase_S8/S53_dom_sf"/>
</dbReference>
<evidence type="ECO:0000259" key="1">
    <source>
        <dbReference type="Pfam" id="PF00082"/>
    </source>
</evidence>
<dbReference type="RefSeq" id="WP_115946142.1">
    <property type="nucleotide sequence ID" value="NZ_QRDL01000003.1"/>
</dbReference>
<accession>A0A3D9EPF8</accession>
<dbReference type="SUPFAM" id="SSF52743">
    <property type="entry name" value="Subtilisin-like"/>
    <property type="match status" value="1"/>
</dbReference>
<organism evidence="2 3">
    <name type="scientific">Ectopseudomonas oleovorans</name>
    <name type="common">Pseudomonas oleovorans</name>
    <dbReference type="NCBI Taxonomy" id="301"/>
    <lineage>
        <taxon>Bacteria</taxon>
        <taxon>Pseudomonadati</taxon>
        <taxon>Pseudomonadota</taxon>
        <taxon>Gammaproteobacteria</taxon>
        <taxon>Pseudomonadales</taxon>
        <taxon>Pseudomonadaceae</taxon>
        <taxon>Ectopseudomonas</taxon>
    </lineage>
</organism>
<dbReference type="AlphaFoldDB" id="A0A3D9EPF8"/>
<feature type="domain" description="Peptidase S8/S53" evidence="1">
    <location>
        <begin position="322"/>
        <end position="546"/>
    </location>
</feature>
<sequence length="748" mass="82220">MAAGNGKPIVNPILSFLQEPSPTAIKGGGKGEKDILKARLDSQRKKLHESFTSFAARRDQIKHHAFKTHLIVRMDEKSHAPTWTPKDIFSSDTGSRVIAPAYNGYLVESDIRSFELLAKKIITTKTINNRVDISRVDSAELFSETETLRGKTAEELWKETEEKEKQFSFWLLPFTDEESRRSAVNTLYEICKSEDFTLGHKEFSGIFADIAETDSQKYSIDPELVKIFANYIKNGNASFSAQIKELKTLHAIAASGTTYRIEPIQRLMANEIHPGTGPEPSIASIKPDGLPIVVVVDGGRTALSYAPFEHRAAPPLIDLTSANGVHGNQVTSLVCNGFAWNNNLSLPELHCKFLTARAIAKNGVQKQPTQTQFLSYLRGLAKDTAGEAKVWNLSFNEILPNFNSNEISLLGHEINKIAREYGILPVISIGNVSNANKSKLCPPADCESALTVSGRQASAGVPSTACNVSLKGPAPAGMKKPDVSWFSELRVIGGVIAKGTSYAAPLVSSLAAHTFSNLKAPTADLVRALLINNSDLNAHCNELGWGTPWTAEALPWLCKEGTVTLAWVSMLNAGSAYYWNDLPIPPEMLANGNLTGKISLTAIIKPRVSDLGSDNYFATRLQVALQARNGKDSIVNLLGTMQESKTKEENARKELAKWSPIRRHANSFKSKFVKPGSMRLHARIYTRDLYQFGLNSHHELEKQEVAFVLTFEAPNGEPSIYNSLRSQLATRVEYATTQDINVDTDIDI</sequence>
<dbReference type="GO" id="GO:0006508">
    <property type="term" value="P:proteolysis"/>
    <property type="evidence" value="ECO:0007669"/>
    <property type="project" value="InterPro"/>
</dbReference>
<dbReference type="EMBL" id="QRDL01000003">
    <property type="protein sequence ID" value="RED04846.1"/>
    <property type="molecule type" value="Genomic_DNA"/>
</dbReference>
<protein>
    <submittedName>
        <fullName evidence="2">Subtilase family protein</fullName>
    </submittedName>
</protein>
<proteinExistence type="predicted"/>
<dbReference type="InterPro" id="IPR000209">
    <property type="entry name" value="Peptidase_S8/S53_dom"/>
</dbReference>
<comment type="caution">
    <text evidence="2">The sequence shown here is derived from an EMBL/GenBank/DDBJ whole genome shotgun (WGS) entry which is preliminary data.</text>
</comment>
<dbReference type="Proteomes" id="UP000256988">
    <property type="component" value="Unassembled WGS sequence"/>
</dbReference>
<dbReference type="Gene3D" id="3.40.50.200">
    <property type="entry name" value="Peptidase S8/S53 domain"/>
    <property type="match status" value="1"/>
</dbReference>
<gene>
    <name evidence="2" type="ORF">DFO60_2516</name>
</gene>
<evidence type="ECO:0000313" key="2">
    <source>
        <dbReference type="EMBL" id="RED04846.1"/>
    </source>
</evidence>
<dbReference type="GO" id="GO:0004252">
    <property type="term" value="F:serine-type endopeptidase activity"/>
    <property type="evidence" value="ECO:0007669"/>
    <property type="project" value="InterPro"/>
</dbReference>
<reference evidence="2 3" key="1">
    <citation type="submission" date="2018-07" db="EMBL/GenBank/DDBJ databases">
        <title>Genome sequencing of rice bacterial endophytes.</title>
        <authorList>
            <person name="Venturi V."/>
        </authorList>
    </citation>
    <scope>NUCLEOTIDE SEQUENCE [LARGE SCALE GENOMIC DNA]</scope>
    <source>
        <strain evidence="2 3">AG1002</strain>
    </source>
</reference>
<evidence type="ECO:0000313" key="3">
    <source>
        <dbReference type="Proteomes" id="UP000256988"/>
    </source>
</evidence>